<name>A0AA88TG26_9TELE</name>
<evidence type="ECO:0000313" key="2">
    <source>
        <dbReference type="Proteomes" id="UP001187343"/>
    </source>
</evidence>
<dbReference type="EMBL" id="JAUYZG010000019">
    <property type="protein sequence ID" value="KAK2878291.1"/>
    <property type="molecule type" value="Genomic_DNA"/>
</dbReference>
<proteinExistence type="predicted"/>
<evidence type="ECO:0000313" key="1">
    <source>
        <dbReference type="EMBL" id="KAK2878291.1"/>
    </source>
</evidence>
<protein>
    <submittedName>
        <fullName evidence="1">Uncharacterized protein</fullName>
    </submittedName>
</protein>
<comment type="caution">
    <text evidence="1">The sequence shown here is derived from an EMBL/GenBank/DDBJ whole genome shotgun (WGS) entry which is preliminary data.</text>
</comment>
<organism evidence="1 2">
    <name type="scientific">Cirrhinus molitorella</name>
    <name type="common">mud carp</name>
    <dbReference type="NCBI Taxonomy" id="172907"/>
    <lineage>
        <taxon>Eukaryota</taxon>
        <taxon>Metazoa</taxon>
        <taxon>Chordata</taxon>
        <taxon>Craniata</taxon>
        <taxon>Vertebrata</taxon>
        <taxon>Euteleostomi</taxon>
        <taxon>Actinopterygii</taxon>
        <taxon>Neopterygii</taxon>
        <taxon>Teleostei</taxon>
        <taxon>Ostariophysi</taxon>
        <taxon>Cypriniformes</taxon>
        <taxon>Cyprinidae</taxon>
        <taxon>Labeoninae</taxon>
        <taxon>Labeonini</taxon>
        <taxon>Cirrhinus</taxon>
    </lineage>
</organism>
<reference evidence="1" key="1">
    <citation type="submission" date="2023-08" db="EMBL/GenBank/DDBJ databases">
        <title>Chromosome-level Genome Assembly of mud carp (Cirrhinus molitorella).</title>
        <authorList>
            <person name="Liu H."/>
        </authorList>
    </citation>
    <scope>NUCLEOTIDE SEQUENCE</scope>
    <source>
        <strain evidence="1">Prfri</strain>
        <tissue evidence="1">Muscle</tissue>
    </source>
</reference>
<sequence length="115" mass="12566">MTKCLQFKVNHRYPLLSSESALLLSTTSAVCQLWRRTDKDRQVGGTGADEDRPQDLLLVLEIGGRAAANMLSNNIGRLVKSVSFQSGLDGTANVCGALDQIHLCFKSLNCIMRVL</sequence>
<accession>A0AA88TG26</accession>
<gene>
    <name evidence="1" type="ORF">Q8A67_019082</name>
</gene>
<dbReference type="AlphaFoldDB" id="A0AA88TG26"/>
<keyword evidence="2" id="KW-1185">Reference proteome</keyword>
<dbReference type="Proteomes" id="UP001187343">
    <property type="component" value="Unassembled WGS sequence"/>
</dbReference>